<feature type="chain" id="PRO_5034742564" evidence="2">
    <location>
        <begin position="19"/>
        <end position="180"/>
    </location>
</feature>
<name>A0A8H7T7R8_9HELO</name>
<sequence length="180" mass="18583">MAIIRALFLVILFGYGFAHTDTAESCTGMQAEATVEIQYDGHVGSGIILMTSNPTSCANLVSSNPTGTLSNSITATSTLPTTTSSKTSLTSATPFNTPPSFGVSRTQIINATSTGQLYFPTAIGSSQIMTGATGTQILPGQSTSPNSQSSIIAGSGTRPDVKWSHVVFGAIATELIMRIV</sequence>
<gene>
    <name evidence="3" type="ORF">IFR04_012164</name>
</gene>
<organism evidence="3 4">
    <name type="scientific">Cadophora malorum</name>
    <dbReference type="NCBI Taxonomy" id="108018"/>
    <lineage>
        <taxon>Eukaryota</taxon>
        <taxon>Fungi</taxon>
        <taxon>Dikarya</taxon>
        <taxon>Ascomycota</taxon>
        <taxon>Pezizomycotina</taxon>
        <taxon>Leotiomycetes</taxon>
        <taxon>Helotiales</taxon>
        <taxon>Ploettnerulaceae</taxon>
        <taxon>Cadophora</taxon>
    </lineage>
</organism>
<dbReference type="Proteomes" id="UP000664132">
    <property type="component" value="Unassembled WGS sequence"/>
</dbReference>
<accession>A0A8H7T7R8</accession>
<evidence type="ECO:0000256" key="2">
    <source>
        <dbReference type="SAM" id="SignalP"/>
    </source>
</evidence>
<dbReference type="OrthoDB" id="3537494at2759"/>
<feature type="compositionally biased region" description="Polar residues" evidence="1">
    <location>
        <begin position="134"/>
        <end position="152"/>
    </location>
</feature>
<evidence type="ECO:0000256" key="1">
    <source>
        <dbReference type="SAM" id="MobiDB-lite"/>
    </source>
</evidence>
<reference evidence="3" key="1">
    <citation type="submission" date="2021-02" db="EMBL/GenBank/DDBJ databases">
        <title>Genome sequence Cadophora malorum strain M34.</title>
        <authorList>
            <person name="Stefanovic E."/>
            <person name="Vu D."/>
            <person name="Scully C."/>
            <person name="Dijksterhuis J."/>
            <person name="Roader J."/>
            <person name="Houbraken J."/>
        </authorList>
    </citation>
    <scope>NUCLEOTIDE SEQUENCE</scope>
    <source>
        <strain evidence="3">M34</strain>
    </source>
</reference>
<feature type="signal peptide" evidence="2">
    <location>
        <begin position="1"/>
        <end position="18"/>
    </location>
</feature>
<comment type="caution">
    <text evidence="3">The sequence shown here is derived from an EMBL/GenBank/DDBJ whole genome shotgun (WGS) entry which is preliminary data.</text>
</comment>
<feature type="region of interest" description="Disordered" evidence="1">
    <location>
        <begin position="134"/>
        <end position="155"/>
    </location>
</feature>
<dbReference type="AlphaFoldDB" id="A0A8H7T7R8"/>
<evidence type="ECO:0000313" key="4">
    <source>
        <dbReference type="Proteomes" id="UP000664132"/>
    </source>
</evidence>
<protein>
    <submittedName>
        <fullName evidence="3">Uncharacterized protein</fullName>
    </submittedName>
</protein>
<keyword evidence="4" id="KW-1185">Reference proteome</keyword>
<proteinExistence type="predicted"/>
<keyword evidence="2" id="KW-0732">Signal</keyword>
<dbReference type="EMBL" id="JAFJYH010000253">
    <property type="protein sequence ID" value="KAG4414682.1"/>
    <property type="molecule type" value="Genomic_DNA"/>
</dbReference>
<evidence type="ECO:0000313" key="3">
    <source>
        <dbReference type="EMBL" id="KAG4414682.1"/>
    </source>
</evidence>